<reference evidence="1 2" key="1">
    <citation type="journal article" date="2016" name="Genome Announc.">
        <title>First Complete Genome Sequence of a Subdivision 6 Acidobacterium Strain.</title>
        <authorList>
            <person name="Huang S."/>
            <person name="Vieira S."/>
            <person name="Bunk B."/>
            <person name="Riedel T."/>
            <person name="Sproer C."/>
            <person name="Overmann J."/>
        </authorList>
    </citation>
    <scope>NUCLEOTIDE SEQUENCE [LARGE SCALE GENOMIC DNA]</scope>
    <source>
        <strain evidence="2">DSM 100886 HEG_-6_39</strain>
    </source>
</reference>
<protein>
    <submittedName>
        <fullName evidence="1">Uncharacterized protein</fullName>
    </submittedName>
</protein>
<dbReference type="EMBL" id="CP015136">
    <property type="protein sequence ID" value="AMY08845.1"/>
    <property type="molecule type" value="Genomic_DNA"/>
</dbReference>
<dbReference type="RefSeq" id="WP_110170647.1">
    <property type="nucleotide sequence ID" value="NZ_CP015136.1"/>
</dbReference>
<proteinExistence type="predicted"/>
<organism evidence="1 2">
    <name type="scientific">Luteitalea pratensis</name>
    <dbReference type="NCBI Taxonomy" id="1855912"/>
    <lineage>
        <taxon>Bacteria</taxon>
        <taxon>Pseudomonadati</taxon>
        <taxon>Acidobacteriota</taxon>
        <taxon>Vicinamibacteria</taxon>
        <taxon>Vicinamibacterales</taxon>
        <taxon>Vicinamibacteraceae</taxon>
        <taxon>Luteitalea</taxon>
    </lineage>
</organism>
<gene>
    <name evidence="1" type="ORF">LuPra_02051</name>
</gene>
<dbReference type="Proteomes" id="UP000076079">
    <property type="component" value="Chromosome"/>
</dbReference>
<accession>A0A143PJU9</accession>
<evidence type="ECO:0000313" key="1">
    <source>
        <dbReference type="EMBL" id="AMY08845.1"/>
    </source>
</evidence>
<keyword evidence="2" id="KW-1185">Reference proteome</keyword>
<sequence>MNQPIAHAFLSDLDALSPGSGENPLETDVPVGDVVIRMEDSGFGIFNYRGERVLDQPIRTAGEAERLAAEIVAPWQGRVRLDTGAR</sequence>
<dbReference type="KEGG" id="abac:LuPra_02051"/>
<evidence type="ECO:0000313" key="2">
    <source>
        <dbReference type="Proteomes" id="UP000076079"/>
    </source>
</evidence>
<name>A0A143PJU9_LUTPR</name>
<reference evidence="2" key="2">
    <citation type="submission" date="2016-04" db="EMBL/GenBank/DDBJ databases">
        <title>First Complete Genome Sequence of a Subdivision 6 Acidobacterium.</title>
        <authorList>
            <person name="Huang S."/>
            <person name="Vieira S."/>
            <person name="Bunk B."/>
            <person name="Riedel T."/>
            <person name="Sproeer C."/>
            <person name="Overmann J."/>
        </authorList>
    </citation>
    <scope>NUCLEOTIDE SEQUENCE [LARGE SCALE GENOMIC DNA]</scope>
    <source>
        <strain evidence="2">DSM 100886 HEG_-6_39</strain>
    </source>
</reference>
<dbReference type="AlphaFoldDB" id="A0A143PJU9"/>